<dbReference type="SUPFAM" id="SSF81631">
    <property type="entry name" value="PAP/OAS1 substrate-binding domain"/>
    <property type="match status" value="1"/>
</dbReference>
<evidence type="ECO:0000256" key="9">
    <source>
        <dbReference type="ARBA" id="ARBA00022842"/>
    </source>
</evidence>
<comment type="cofactor">
    <cofactor evidence="1">
        <name>Mn(2+)</name>
        <dbReference type="ChEBI" id="CHEBI:29035"/>
    </cofactor>
</comment>
<dbReference type="Gene3D" id="3.30.70.590">
    <property type="entry name" value="Poly(A) polymerase predicted RNA binding domain"/>
    <property type="match status" value="1"/>
</dbReference>
<feature type="binding site" evidence="13">
    <location>
        <position position="27"/>
    </location>
    <ligand>
        <name>Mg(2+)</name>
        <dbReference type="ChEBI" id="CHEBI:18420"/>
        <label>1</label>
        <note>catalytic</note>
    </ligand>
</feature>
<dbReference type="eggNOG" id="KOG2245">
    <property type="taxonomic scope" value="Eukaryota"/>
</dbReference>
<feature type="compositionally biased region" description="Polar residues" evidence="14">
    <location>
        <begin position="475"/>
        <end position="485"/>
    </location>
</feature>
<dbReference type="GO" id="GO:0003723">
    <property type="term" value="F:RNA binding"/>
    <property type="evidence" value="ECO:0007669"/>
    <property type="project" value="UniProtKB-UniRule"/>
</dbReference>
<evidence type="ECO:0000313" key="19">
    <source>
        <dbReference type="Proteomes" id="UP000054560"/>
    </source>
</evidence>
<feature type="region of interest" description="Disordered" evidence="14">
    <location>
        <begin position="436"/>
        <end position="583"/>
    </location>
</feature>
<dbReference type="FunFam" id="1.10.1410.10:FF:000001">
    <property type="entry name" value="Putative poly(A) polymerase gamma"/>
    <property type="match status" value="1"/>
</dbReference>
<comment type="similarity">
    <text evidence="3 11">Belongs to the poly(A) polymerase family.</text>
</comment>
<name>A0A0L0FSD3_9EUKA</name>
<feature type="compositionally biased region" description="Basic and acidic residues" evidence="14">
    <location>
        <begin position="548"/>
        <end position="563"/>
    </location>
</feature>
<feature type="compositionally biased region" description="Basic and acidic residues" evidence="14">
    <location>
        <begin position="574"/>
        <end position="583"/>
    </location>
</feature>
<dbReference type="AlphaFoldDB" id="A0A0L0FSD3"/>
<dbReference type="SUPFAM" id="SSF55003">
    <property type="entry name" value="PAP/Archaeal CCA-adding enzyme, C-terminal domain"/>
    <property type="match status" value="1"/>
</dbReference>
<evidence type="ECO:0000256" key="10">
    <source>
        <dbReference type="ARBA" id="ARBA00023242"/>
    </source>
</evidence>
<keyword evidence="6 13" id="KW-0479">Metal-binding</keyword>
<dbReference type="RefSeq" id="XP_014153609.1">
    <property type="nucleotide sequence ID" value="XM_014298134.1"/>
</dbReference>
<dbReference type="PANTHER" id="PTHR10682:SF10">
    <property type="entry name" value="POLYNUCLEOTIDE ADENYLYLTRANSFERASE"/>
    <property type="match status" value="1"/>
</dbReference>
<keyword evidence="4 11" id="KW-0507">mRNA processing</keyword>
<dbReference type="GeneID" id="25908405"/>
<feature type="binding site" evidence="13">
    <location>
        <position position="25"/>
    </location>
    <ligand>
        <name>Mg(2+)</name>
        <dbReference type="ChEBI" id="CHEBI:18420"/>
        <label>1</label>
        <note>catalytic</note>
    </ligand>
</feature>
<keyword evidence="10 11" id="KW-0539">Nucleus</keyword>
<dbReference type="GO" id="GO:0005524">
    <property type="term" value="F:ATP binding"/>
    <property type="evidence" value="ECO:0007669"/>
    <property type="project" value="UniProtKB-UniRule"/>
</dbReference>
<feature type="binding site" evidence="13">
    <location>
        <position position="80"/>
    </location>
    <ligand>
        <name>Mg(2+)</name>
        <dbReference type="ChEBI" id="CHEBI:18420"/>
        <label>2</label>
        <note>catalytic</note>
    </ligand>
</feature>
<sequence length="583" mass="65085">MLDSYGGNIYTFGSYRLGVHGRGADIDTLCVVPNHIRRDPDFFGTLVDMLAKRPEVTQLTPVIEAFVPEIQMVFEGIHTDLAMAALNMSAIPATLDLSDNKLLRDLDPESIRSINGRRVTDRILTLVPDVKVFRLALYAIKLWAKRRGIYNNAMGFLGGVSWAMLVARVCQFYPKGCVATIVLKFMMVMSNWKWPTPVLLLNVETENFGSFTVWDPRFNPGDRRALMPIITPAFPSQNSTHNVSASTLKVMRNEFDRGCVIAMQIDEGKATWSDLFDKSDFFSRHRHFLQIDAISPTEDKFHKWIGLVEGRGMRYLVMGLERILGVEIACPWPKGYERDFPKLSAMAEKGTATAEVAEASQADIAELEKPEKEKYCNSYFIGIELDSTAKGPFDFYSVVHNVQERLAQQQGEDPDGKLEFTHVKRSNLPEWLFEMGESRPIKKPKRKVDQAERMKKKRKVAAANAGTIKPAENGAVSSGVVSDTPSIAADQPSSAAEGVAEAATAEGTDDVKGVAKGEDKRTEKQDELEGHEDEEPISPAGPPIQTTRKVEQEKNELTYKDSQIKLPQTTSVPKKSEIKLRLN</sequence>
<feature type="binding site" evidence="12">
    <location>
        <position position="80"/>
    </location>
    <ligand>
        <name>ATP</name>
        <dbReference type="ChEBI" id="CHEBI:30616"/>
    </ligand>
</feature>
<feature type="binding site" evidence="13">
    <location>
        <position position="25"/>
    </location>
    <ligand>
        <name>Mg(2+)</name>
        <dbReference type="ChEBI" id="CHEBI:18420"/>
        <label>2</label>
        <note>catalytic</note>
    </ligand>
</feature>
<comment type="cofactor">
    <cofactor evidence="13">
        <name>Mg(2+)</name>
        <dbReference type="ChEBI" id="CHEBI:18420"/>
    </cofactor>
    <text evidence="13">Binds 2 magnesium ions. Also active with manganese.</text>
</comment>
<keyword evidence="8 11" id="KW-0067">ATP-binding</keyword>
<evidence type="ECO:0000256" key="6">
    <source>
        <dbReference type="ARBA" id="ARBA00022723"/>
    </source>
</evidence>
<keyword evidence="9 13" id="KW-0460">Magnesium</keyword>
<evidence type="ECO:0000259" key="15">
    <source>
        <dbReference type="Pfam" id="PF04926"/>
    </source>
</evidence>
<dbReference type="PANTHER" id="PTHR10682">
    <property type="entry name" value="POLY A POLYMERASE"/>
    <property type="match status" value="1"/>
</dbReference>
<feature type="domain" description="Poly(A) polymerase RNA-binding" evidence="15">
    <location>
        <begin position="280"/>
        <end position="442"/>
    </location>
</feature>
<accession>A0A0L0FSD3</accession>
<dbReference type="Pfam" id="PF20750">
    <property type="entry name" value="PAP_NTPase"/>
    <property type="match status" value="1"/>
</dbReference>
<evidence type="ECO:0000256" key="11">
    <source>
        <dbReference type="PIRNR" id="PIRNR018425"/>
    </source>
</evidence>
<evidence type="ECO:0000256" key="12">
    <source>
        <dbReference type="PIRSR" id="PIRSR018425-1"/>
    </source>
</evidence>
<dbReference type="CDD" id="cd05402">
    <property type="entry name" value="NT_PAP_TUTase"/>
    <property type="match status" value="1"/>
</dbReference>
<dbReference type="Pfam" id="PF04928">
    <property type="entry name" value="PAP_central"/>
    <property type="match status" value="1"/>
</dbReference>
<feature type="binding site" evidence="12">
    <location>
        <begin position="12"/>
        <end position="14"/>
    </location>
    <ligand>
        <name>ATP</name>
        <dbReference type="ChEBI" id="CHEBI:30616"/>
    </ligand>
</feature>
<dbReference type="EMBL" id="KQ242258">
    <property type="protein sequence ID" value="KNC79707.1"/>
    <property type="molecule type" value="Genomic_DNA"/>
</dbReference>
<keyword evidence="7 11" id="KW-0547">Nucleotide-binding</keyword>
<evidence type="ECO:0000256" key="4">
    <source>
        <dbReference type="ARBA" id="ARBA00022664"/>
    </source>
</evidence>
<feature type="binding site" evidence="13">
    <location>
        <position position="27"/>
    </location>
    <ligand>
        <name>Mg(2+)</name>
        <dbReference type="ChEBI" id="CHEBI:18420"/>
        <label>2</label>
        <note>catalytic</note>
    </ligand>
</feature>
<dbReference type="GO" id="GO:0046872">
    <property type="term" value="F:metal ion binding"/>
    <property type="evidence" value="ECO:0007669"/>
    <property type="project" value="UniProtKB-KW"/>
</dbReference>
<evidence type="ECO:0000256" key="3">
    <source>
        <dbReference type="ARBA" id="ARBA00010912"/>
    </source>
</evidence>
<feature type="domain" description="Poly(A) polymerase nucleotidyltransferase" evidence="17">
    <location>
        <begin position="2"/>
        <end position="127"/>
    </location>
</feature>
<evidence type="ECO:0000256" key="14">
    <source>
        <dbReference type="SAM" id="MobiDB-lite"/>
    </source>
</evidence>
<feature type="domain" description="Poly(A) polymerase central" evidence="16">
    <location>
        <begin position="132"/>
        <end position="278"/>
    </location>
</feature>
<organism evidence="18 19">
    <name type="scientific">Sphaeroforma arctica JP610</name>
    <dbReference type="NCBI Taxonomy" id="667725"/>
    <lineage>
        <taxon>Eukaryota</taxon>
        <taxon>Ichthyosporea</taxon>
        <taxon>Ichthyophonida</taxon>
        <taxon>Sphaeroforma</taxon>
    </lineage>
</organism>
<dbReference type="GO" id="GO:0031123">
    <property type="term" value="P:RNA 3'-end processing"/>
    <property type="evidence" value="ECO:0007669"/>
    <property type="project" value="InterPro"/>
</dbReference>
<keyword evidence="19" id="KW-1185">Reference proteome</keyword>
<keyword evidence="5 11" id="KW-0808">Transferase</keyword>
<dbReference type="GO" id="GO:1990817">
    <property type="term" value="F:poly(A) RNA polymerase activity"/>
    <property type="evidence" value="ECO:0007669"/>
    <property type="project" value="UniProtKB-UniRule"/>
</dbReference>
<evidence type="ECO:0000259" key="17">
    <source>
        <dbReference type="Pfam" id="PF20750"/>
    </source>
</evidence>
<dbReference type="InterPro" id="IPR014492">
    <property type="entry name" value="PolyA_polymerase"/>
</dbReference>
<evidence type="ECO:0000256" key="8">
    <source>
        <dbReference type="ARBA" id="ARBA00022840"/>
    </source>
</evidence>
<dbReference type="PIRSF" id="PIRSF018425">
    <property type="entry name" value="PolyA_polymerase"/>
    <property type="match status" value="1"/>
</dbReference>
<feature type="binding site" evidence="12">
    <location>
        <begin position="25"/>
        <end position="27"/>
    </location>
    <ligand>
        <name>ATP</name>
        <dbReference type="ChEBI" id="CHEBI:30616"/>
    </ligand>
</feature>
<proteinExistence type="inferred from homology"/>
<feature type="binding site" evidence="12">
    <location>
        <position position="141"/>
    </location>
    <ligand>
        <name>ATP</name>
        <dbReference type="ChEBI" id="CHEBI:30616"/>
    </ligand>
</feature>
<dbReference type="InterPro" id="IPR043519">
    <property type="entry name" value="NT_sf"/>
</dbReference>
<dbReference type="GO" id="GO:0006397">
    <property type="term" value="P:mRNA processing"/>
    <property type="evidence" value="ECO:0007669"/>
    <property type="project" value="UniProtKB-KW"/>
</dbReference>
<dbReference type="InterPro" id="IPR048840">
    <property type="entry name" value="PolA_pol_NTPase"/>
</dbReference>
<protein>
    <recommendedName>
        <fullName evidence="11">Poly(A) polymerase</fullName>
        <ecNumber evidence="11">2.7.7.19</ecNumber>
    </recommendedName>
</protein>
<feature type="binding site" evidence="12">
    <location>
        <position position="150"/>
    </location>
    <ligand>
        <name>ATP</name>
        <dbReference type="ChEBI" id="CHEBI:30616"/>
    </ligand>
</feature>
<comment type="catalytic activity">
    <reaction evidence="11">
        <text>RNA(n) + ATP = RNA(n)-3'-adenine ribonucleotide + diphosphate</text>
        <dbReference type="Rhea" id="RHEA:11332"/>
        <dbReference type="Rhea" id="RHEA-COMP:14527"/>
        <dbReference type="Rhea" id="RHEA-COMP:17347"/>
        <dbReference type="ChEBI" id="CHEBI:30616"/>
        <dbReference type="ChEBI" id="CHEBI:33019"/>
        <dbReference type="ChEBI" id="CHEBI:140395"/>
        <dbReference type="ChEBI" id="CHEBI:173115"/>
        <dbReference type="EC" id="2.7.7.19"/>
    </reaction>
</comment>
<dbReference type="Proteomes" id="UP000054560">
    <property type="component" value="Unassembled WGS sequence"/>
</dbReference>
<comment type="function">
    <text evidence="11">Polymerase that creates the 3'-poly(A) tail of mRNA's.</text>
</comment>
<evidence type="ECO:0000259" key="16">
    <source>
        <dbReference type="Pfam" id="PF04928"/>
    </source>
</evidence>
<dbReference type="InterPro" id="IPR011068">
    <property type="entry name" value="NuclTrfase_I-like_C"/>
</dbReference>
<dbReference type="SUPFAM" id="SSF81301">
    <property type="entry name" value="Nucleotidyltransferase"/>
    <property type="match status" value="1"/>
</dbReference>
<feature type="binding site" evidence="12">
    <location>
        <begin position="159"/>
        <end position="160"/>
    </location>
    <ligand>
        <name>ATP</name>
        <dbReference type="ChEBI" id="CHEBI:30616"/>
    </ligand>
</feature>
<evidence type="ECO:0000313" key="18">
    <source>
        <dbReference type="EMBL" id="KNC79707.1"/>
    </source>
</evidence>
<reference evidence="18 19" key="1">
    <citation type="submission" date="2011-02" db="EMBL/GenBank/DDBJ databases">
        <title>The Genome Sequence of Sphaeroforma arctica JP610.</title>
        <authorList>
            <consortium name="The Broad Institute Genome Sequencing Platform"/>
            <person name="Russ C."/>
            <person name="Cuomo C."/>
            <person name="Young S.K."/>
            <person name="Zeng Q."/>
            <person name="Gargeya S."/>
            <person name="Alvarado L."/>
            <person name="Berlin A."/>
            <person name="Chapman S.B."/>
            <person name="Chen Z."/>
            <person name="Freedman E."/>
            <person name="Gellesch M."/>
            <person name="Goldberg J."/>
            <person name="Griggs A."/>
            <person name="Gujja S."/>
            <person name="Heilman E."/>
            <person name="Heiman D."/>
            <person name="Howarth C."/>
            <person name="Mehta T."/>
            <person name="Neiman D."/>
            <person name="Pearson M."/>
            <person name="Roberts A."/>
            <person name="Saif S."/>
            <person name="Shea T."/>
            <person name="Shenoy N."/>
            <person name="Sisk P."/>
            <person name="Stolte C."/>
            <person name="Sykes S."/>
            <person name="White J."/>
            <person name="Yandava C."/>
            <person name="Burger G."/>
            <person name="Gray M.W."/>
            <person name="Holland P.W.H."/>
            <person name="King N."/>
            <person name="Lang F.B.F."/>
            <person name="Roger A.J."/>
            <person name="Ruiz-Trillo I."/>
            <person name="Haas B."/>
            <person name="Nusbaum C."/>
            <person name="Birren B."/>
        </authorList>
    </citation>
    <scope>NUCLEOTIDE SEQUENCE [LARGE SCALE GENOMIC DNA]</scope>
    <source>
        <strain evidence="18 19">JP610</strain>
    </source>
</reference>
<dbReference type="EC" id="2.7.7.19" evidence="11"/>
<dbReference type="STRING" id="667725.A0A0L0FSD3"/>
<evidence type="ECO:0000256" key="1">
    <source>
        <dbReference type="ARBA" id="ARBA00001936"/>
    </source>
</evidence>
<feature type="compositionally biased region" description="Low complexity" evidence="14">
    <location>
        <begin position="495"/>
        <end position="506"/>
    </location>
</feature>
<gene>
    <name evidence="18" type="ORF">SARC_07901</name>
</gene>
<feature type="compositionally biased region" description="Basic and acidic residues" evidence="14">
    <location>
        <begin position="509"/>
        <end position="528"/>
    </location>
</feature>
<evidence type="ECO:0000256" key="2">
    <source>
        <dbReference type="ARBA" id="ARBA00004123"/>
    </source>
</evidence>
<dbReference type="Pfam" id="PF04926">
    <property type="entry name" value="PAP_RNA-bind"/>
    <property type="match status" value="1"/>
</dbReference>
<evidence type="ECO:0000256" key="5">
    <source>
        <dbReference type="ARBA" id="ARBA00022679"/>
    </source>
</evidence>
<comment type="subcellular location">
    <subcellularLocation>
        <location evidence="2 11">Nucleus</location>
    </subcellularLocation>
</comment>
<dbReference type="Gene3D" id="3.30.460.10">
    <property type="entry name" value="Beta Polymerase, domain 2"/>
    <property type="match status" value="1"/>
</dbReference>
<evidence type="ECO:0000256" key="13">
    <source>
        <dbReference type="PIRSR" id="PIRSR018425-2"/>
    </source>
</evidence>
<dbReference type="InterPro" id="IPR007010">
    <property type="entry name" value="PolA_pol_RNA-bd_dom"/>
</dbReference>
<dbReference type="Gene3D" id="1.10.1410.10">
    <property type="match status" value="1"/>
</dbReference>
<dbReference type="OrthoDB" id="412748at2759"/>
<dbReference type="GO" id="GO:0005634">
    <property type="term" value="C:nucleus"/>
    <property type="evidence" value="ECO:0007669"/>
    <property type="project" value="UniProtKB-SubCell"/>
</dbReference>
<evidence type="ECO:0000256" key="7">
    <source>
        <dbReference type="ARBA" id="ARBA00022741"/>
    </source>
</evidence>
<dbReference type="InterPro" id="IPR007012">
    <property type="entry name" value="PolA_pol_cen_dom"/>
</dbReference>